<dbReference type="EMBL" id="BAEG01000088">
    <property type="protein sequence ID" value="GAB15657.1"/>
    <property type="molecule type" value="Genomic_DNA"/>
</dbReference>
<comment type="caution">
    <text evidence="2">The sequence shown here is derived from an EMBL/GenBank/DDBJ whole genome shotgun (WGS) entry which is preliminary data.</text>
</comment>
<evidence type="ECO:0000313" key="4">
    <source>
        <dbReference type="Proteomes" id="UP000003828"/>
    </source>
</evidence>
<feature type="non-terminal residue" evidence="2">
    <location>
        <position position="1"/>
    </location>
</feature>
<gene>
    <name evidence="2" type="ORF">ARGLB_033_00010</name>
    <name evidence="3" type="ORF">ARGLB_088_00010</name>
</gene>
<accession>H0QJM4</accession>
<dbReference type="EMBL" id="BAEG01000033">
    <property type="protein sequence ID" value="GAB13025.1"/>
    <property type="molecule type" value="Genomic_DNA"/>
</dbReference>
<keyword evidence="4" id="KW-1185">Reference proteome</keyword>
<proteinExistence type="predicted"/>
<evidence type="ECO:0000313" key="3">
    <source>
        <dbReference type="EMBL" id="GAB15657.1"/>
    </source>
</evidence>
<protein>
    <submittedName>
        <fullName evidence="2">Uncharacterized protein</fullName>
    </submittedName>
</protein>
<feature type="compositionally biased region" description="Polar residues" evidence="1">
    <location>
        <begin position="70"/>
        <end position="83"/>
    </location>
</feature>
<evidence type="ECO:0000313" key="2">
    <source>
        <dbReference type="EMBL" id="GAB13025.1"/>
    </source>
</evidence>
<feature type="region of interest" description="Disordered" evidence="1">
    <location>
        <begin position="61"/>
        <end position="83"/>
    </location>
</feature>
<evidence type="ECO:0000256" key="1">
    <source>
        <dbReference type="SAM" id="MobiDB-lite"/>
    </source>
</evidence>
<reference evidence="2 4" key="1">
    <citation type="submission" date="2011-12" db="EMBL/GenBank/DDBJ databases">
        <title>Whole genome shotgun sequence of Arthrobacter globiformis NBRC 12137.</title>
        <authorList>
            <person name="Miyazawa S."/>
            <person name="Hosoyama A."/>
            <person name="Tsuchikane K."/>
            <person name="Katsumata H."/>
            <person name="Yamazaki S."/>
            <person name="Fujita N."/>
        </authorList>
    </citation>
    <scope>NUCLEOTIDE SEQUENCE [LARGE SCALE GENOMIC DNA]</scope>
    <source>
        <strain evidence="2 4">NBRC 12137</strain>
    </source>
</reference>
<dbReference type="AlphaFoldDB" id="H0QJM4"/>
<sequence>LTPHQRAAGHPSVRKRPVITMDAQFKRLKPAAMSRQILALTGQLEALAQAKAAPRDYKINTWFNPHPKRTFSSEATKQSSRTY</sequence>
<dbReference type="Proteomes" id="UP000003828">
    <property type="component" value="Unassembled WGS sequence"/>
</dbReference>
<name>H0QJM4_ARTG1</name>
<organism evidence="2 4">
    <name type="scientific">Arthrobacter globiformis (strain ATCC 8010 / DSM 20124 / JCM 1332 / NBRC 12137 / NCIMB 8907 / NRRL B-2979 / 168)</name>
    <dbReference type="NCBI Taxonomy" id="1077972"/>
    <lineage>
        <taxon>Bacteria</taxon>
        <taxon>Bacillati</taxon>
        <taxon>Actinomycetota</taxon>
        <taxon>Actinomycetes</taxon>
        <taxon>Micrococcales</taxon>
        <taxon>Micrococcaceae</taxon>
        <taxon>Arthrobacter</taxon>
    </lineage>
</organism>